<dbReference type="InterPro" id="IPR038695">
    <property type="entry name" value="Saro_0823-like_sf"/>
</dbReference>
<feature type="signal peptide" evidence="1">
    <location>
        <begin position="1"/>
        <end position="33"/>
    </location>
</feature>
<dbReference type="InterPro" id="IPR003795">
    <property type="entry name" value="DUF192"/>
</dbReference>
<protein>
    <submittedName>
        <fullName evidence="2">DUF192 domain-containing protein</fullName>
    </submittedName>
</protein>
<dbReference type="EMBL" id="JBHSWA010000001">
    <property type="protein sequence ID" value="MFC6643089.1"/>
    <property type="molecule type" value="Genomic_DNA"/>
</dbReference>
<proteinExistence type="predicted"/>
<name>A0ABW1Z1L4_9RHOB</name>
<dbReference type="RefSeq" id="WP_132443492.1">
    <property type="nucleotide sequence ID" value="NZ_JBHSWA010000001.1"/>
</dbReference>
<dbReference type="Pfam" id="PF02643">
    <property type="entry name" value="DUF192"/>
    <property type="match status" value="1"/>
</dbReference>
<dbReference type="PANTHER" id="PTHR37953">
    <property type="entry name" value="UPF0127 PROTEIN MJ1496"/>
    <property type="match status" value="1"/>
</dbReference>
<keyword evidence="3" id="KW-1185">Reference proteome</keyword>
<evidence type="ECO:0000313" key="2">
    <source>
        <dbReference type="EMBL" id="MFC6643089.1"/>
    </source>
</evidence>
<reference evidence="3" key="1">
    <citation type="journal article" date="2019" name="Int. J. Syst. Evol. Microbiol.">
        <title>The Global Catalogue of Microorganisms (GCM) 10K type strain sequencing project: providing services to taxonomists for standard genome sequencing and annotation.</title>
        <authorList>
            <consortium name="The Broad Institute Genomics Platform"/>
            <consortium name="The Broad Institute Genome Sequencing Center for Infectious Disease"/>
            <person name="Wu L."/>
            <person name="Ma J."/>
        </authorList>
    </citation>
    <scope>NUCLEOTIDE SEQUENCE [LARGE SCALE GENOMIC DNA]</scope>
    <source>
        <strain evidence="3">NBRC 111368</strain>
    </source>
</reference>
<dbReference type="PANTHER" id="PTHR37953:SF1">
    <property type="entry name" value="UPF0127 PROTEIN MJ1496"/>
    <property type="match status" value="1"/>
</dbReference>
<accession>A0ABW1Z1L4</accession>
<comment type="caution">
    <text evidence="2">The sequence shown here is derived from an EMBL/GenBank/DDBJ whole genome shotgun (WGS) entry which is preliminary data.</text>
</comment>
<dbReference type="Gene3D" id="2.60.120.1140">
    <property type="entry name" value="Protein of unknown function DUF192"/>
    <property type="match status" value="1"/>
</dbReference>
<evidence type="ECO:0000256" key="1">
    <source>
        <dbReference type="SAM" id="SignalP"/>
    </source>
</evidence>
<feature type="chain" id="PRO_5047343635" evidence="1">
    <location>
        <begin position="34"/>
        <end position="168"/>
    </location>
</feature>
<evidence type="ECO:0000313" key="3">
    <source>
        <dbReference type="Proteomes" id="UP001596403"/>
    </source>
</evidence>
<organism evidence="2 3">
    <name type="scientific">Sulfitobacter profundi</name>
    <dbReference type="NCBI Taxonomy" id="2679961"/>
    <lineage>
        <taxon>Bacteria</taxon>
        <taxon>Pseudomonadati</taxon>
        <taxon>Pseudomonadota</taxon>
        <taxon>Alphaproteobacteria</taxon>
        <taxon>Rhodobacterales</taxon>
        <taxon>Roseobacteraceae</taxon>
        <taxon>Sulfitobacter</taxon>
    </lineage>
</organism>
<keyword evidence="1" id="KW-0732">Signal</keyword>
<sequence length="168" mass="18182">MGRGDRRLKVRHLTGHIAGAALASLLLTGAALAEVCRADSVSLRGDWGKARFSVEVADDTAERAKGLMHRRSLPLSAGMLFIYETPQPLSFWMRNTLIPLDLLFIDDRGVVQKIHHSAIPLDETPIPGGDDLLSVLEINGGLAKRLGITEGSEIRHPAFAGNTPAWPC</sequence>
<gene>
    <name evidence="2" type="ORF">ACFQAU_16685</name>
</gene>
<dbReference type="Proteomes" id="UP001596403">
    <property type="component" value="Unassembled WGS sequence"/>
</dbReference>